<feature type="transmembrane region" description="Helical" evidence="1">
    <location>
        <begin position="239"/>
        <end position="258"/>
    </location>
</feature>
<gene>
    <name evidence="2" type="ORF">S7711_04871</name>
</gene>
<dbReference type="OrthoDB" id="89349at2759"/>
<keyword evidence="1" id="KW-0812">Transmembrane</keyword>
<feature type="transmembrane region" description="Helical" evidence="1">
    <location>
        <begin position="207"/>
        <end position="227"/>
    </location>
</feature>
<dbReference type="Proteomes" id="UP000028045">
    <property type="component" value="Unassembled WGS sequence"/>
</dbReference>
<feature type="transmembrane region" description="Helical" evidence="1">
    <location>
        <begin position="172"/>
        <end position="195"/>
    </location>
</feature>
<organism evidence="2 3">
    <name type="scientific">Stachybotrys chartarum (strain CBS 109288 / IBT 7711)</name>
    <name type="common">Toxic black mold</name>
    <name type="synonym">Stilbospora chartarum</name>
    <dbReference type="NCBI Taxonomy" id="1280523"/>
    <lineage>
        <taxon>Eukaryota</taxon>
        <taxon>Fungi</taxon>
        <taxon>Dikarya</taxon>
        <taxon>Ascomycota</taxon>
        <taxon>Pezizomycotina</taxon>
        <taxon>Sordariomycetes</taxon>
        <taxon>Hypocreomycetidae</taxon>
        <taxon>Hypocreales</taxon>
        <taxon>Stachybotryaceae</taxon>
        <taxon>Stachybotrys</taxon>
    </lineage>
</organism>
<reference evidence="2 3" key="1">
    <citation type="journal article" date="2014" name="BMC Genomics">
        <title>Comparative genome sequencing reveals chemotype-specific gene clusters in the toxigenic black mold Stachybotrys.</title>
        <authorList>
            <person name="Semeiks J."/>
            <person name="Borek D."/>
            <person name="Otwinowski Z."/>
            <person name="Grishin N.V."/>
        </authorList>
    </citation>
    <scope>NUCLEOTIDE SEQUENCE [LARGE SCALE GENOMIC DNA]</scope>
    <source>
        <strain evidence="3">CBS 109288 / IBT 7711</strain>
    </source>
</reference>
<protein>
    <submittedName>
        <fullName evidence="2">Uncharacterized protein</fullName>
    </submittedName>
</protein>
<keyword evidence="3" id="KW-1185">Reference proteome</keyword>
<dbReference type="HOGENOM" id="CLU_063950_0_0_1"/>
<evidence type="ECO:0000256" key="1">
    <source>
        <dbReference type="SAM" id="Phobius"/>
    </source>
</evidence>
<feature type="transmembrane region" description="Helical" evidence="1">
    <location>
        <begin position="322"/>
        <end position="348"/>
    </location>
</feature>
<name>A0A084B6E2_STACB</name>
<evidence type="ECO:0000313" key="3">
    <source>
        <dbReference type="Proteomes" id="UP000028045"/>
    </source>
</evidence>
<sequence length="369" mass="41188">MVDIANTVSSRDSRLQRAFAALPIFVLTLLMLPAVRMNEPIAPFLDNAAKKSLFELNGVSVPVIREFFGITILDEIFSTISLAFVQLISFADPGSYWQSLCFLTDFSAMYAIWMFESCRGANKKTFYEFPIIIALAAQIVTVGLCGSLYFYTLYIFCSGGKFASAKGRSIDAAYAAAVLPSIFVGYLVPLLFSYFHPSLESRHWWCWVWQIYPIWTSPVLIGLGKAWQSIAKPARHLEPVRITVLSLVIINASVYWYTVANSGMSLRDLFIAKHLFEVPQDSATALRTILQYDWLCSFGAALLWLGYSFWDLKAAGKCTIGWIQLVASAGLIFALLGVGNTLLLGWLVREEILVAWDENPTSKKSNKAD</sequence>
<feature type="transmembrane region" description="Helical" evidence="1">
    <location>
        <begin position="289"/>
        <end position="310"/>
    </location>
</feature>
<accession>A0A084B6E2</accession>
<keyword evidence="1" id="KW-1133">Transmembrane helix</keyword>
<feature type="transmembrane region" description="Helical" evidence="1">
    <location>
        <begin position="67"/>
        <end position="88"/>
    </location>
</feature>
<feature type="transmembrane region" description="Helical" evidence="1">
    <location>
        <begin position="18"/>
        <end position="35"/>
    </location>
</feature>
<feature type="transmembrane region" description="Helical" evidence="1">
    <location>
        <begin position="95"/>
        <end position="115"/>
    </location>
</feature>
<feature type="transmembrane region" description="Helical" evidence="1">
    <location>
        <begin position="127"/>
        <end position="151"/>
    </location>
</feature>
<proteinExistence type="predicted"/>
<dbReference type="AlphaFoldDB" id="A0A084B6E2"/>
<dbReference type="EMBL" id="KL647913">
    <property type="protein sequence ID" value="KEY73121.1"/>
    <property type="molecule type" value="Genomic_DNA"/>
</dbReference>
<keyword evidence="1" id="KW-0472">Membrane</keyword>
<evidence type="ECO:0000313" key="2">
    <source>
        <dbReference type="EMBL" id="KEY73121.1"/>
    </source>
</evidence>